<protein>
    <submittedName>
        <fullName evidence="8">DNA-binding transcriptional response regulator, NtrC family, contains REC, AAA-type ATPase, and a Fis-type DNA-binding domains</fullName>
    </submittedName>
</protein>
<dbReference type="InterPro" id="IPR009057">
    <property type="entry name" value="Homeodomain-like_sf"/>
</dbReference>
<dbReference type="InterPro" id="IPR025943">
    <property type="entry name" value="Sigma_54_int_dom_ATP-bd_2"/>
</dbReference>
<evidence type="ECO:0000313" key="8">
    <source>
        <dbReference type="EMBL" id="SDN95272.1"/>
    </source>
</evidence>
<dbReference type="Pfam" id="PF02954">
    <property type="entry name" value="HTH_8"/>
    <property type="match status" value="1"/>
</dbReference>
<dbReference type="PANTHER" id="PTHR32071">
    <property type="entry name" value="TRANSCRIPTIONAL REGULATORY PROTEIN"/>
    <property type="match status" value="1"/>
</dbReference>
<dbReference type="Gene3D" id="1.10.10.60">
    <property type="entry name" value="Homeodomain-like"/>
    <property type="match status" value="1"/>
</dbReference>
<dbReference type="GO" id="GO:0043565">
    <property type="term" value="F:sequence-specific DNA binding"/>
    <property type="evidence" value="ECO:0007669"/>
    <property type="project" value="InterPro"/>
</dbReference>
<dbReference type="OrthoDB" id="5496274at2"/>
<evidence type="ECO:0000259" key="6">
    <source>
        <dbReference type="PROSITE" id="PS50045"/>
    </source>
</evidence>
<keyword evidence="1" id="KW-0547">Nucleotide-binding</keyword>
<dbReference type="Gene3D" id="3.40.50.2300">
    <property type="match status" value="1"/>
</dbReference>
<evidence type="ECO:0000256" key="1">
    <source>
        <dbReference type="ARBA" id="ARBA00022741"/>
    </source>
</evidence>
<dbReference type="PROSITE" id="PS00675">
    <property type="entry name" value="SIGMA54_INTERACT_1"/>
    <property type="match status" value="1"/>
</dbReference>
<dbReference type="Pfam" id="PF25601">
    <property type="entry name" value="AAA_lid_14"/>
    <property type="match status" value="1"/>
</dbReference>
<name>A0A1H0FL44_9BACT</name>
<keyword evidence="5" id="KW-0597">Phosphoprotein</keyword>
<dbReference type="CDD" id="cd00009">
    <property type="entry name" value="AAA"/>
    <property type="match status" value="1"/>
</dbReference>
<dbReference type="Gene3D" id="3.40.50.300">
    <property type="entry name" value="P-loop containing nucleotide triphosphate hydrolases"/>
    <property type="match status" value="1"/>
</dbReference>
<keyword evidence="8" id="KW-0238">DNA-binding</keyword>
<proteinExistence type="predicted"/>
<evidence type="ECO:0000256" key="4">
    <source>
        <dbReference type="ARBA" id="ARBA00023163"/>
    </source>
</evidence>
<organism evidence="8 9">
    <name type="scientific">Desulfonauticus submarinus</name>
    <dbReference type="NCBI Taxonomy" id="206665"/>
    <lineage>
        <taxon>Bacteria</taxon>
        <taxon>Pseudomonadati</taxon>
        <taxon>Thermodesulfobacteriota</taxon>
        <taxon>Desulfovibrionia</taxon>
        <taxon>Desulfovibrionales</taxon>
        <taxon>Desulfonauticaceae</taxon>
        <taxon>Desulfonauticus</taxon>
    </lineage>
</organism>
<accession>A0A1H0FL44</accession>
<evidence type="ECO:0000256" key="5">
    <source>
        <dbReference type="PROSITE-ProRule" id="PRU00169"/>
    </source>
</evidence>
<dbReference type="SMART" id="SM00448">
    <property type="entry name" value="REC"/>
    <property type="match status" value="1"/>
</dbReference>
<evidence type="ECO:0000256" key="3">
    <source>
        <dbReference type="ARBA" id="ARBA00023015"/>
    </source>
</evidence>
<dbReference type="SUPFAM" id="SSF52172">
    <property type="entry name" value="CheY-like"/>
    <property type="match status" value="1"/>
</dbReference>
<dbReference type="GO" id="GO:0006355">
    <property type="term" value="P:regulation of DNA-templated transcription"/>
    <property type="evidence" value="ECO:0007669"/>
    <property type="project" value="InterPro"/>
</dbReference>
<keyword evidence="3" id="KW-0805">Transcription regulation</keyword>
<dbReference type="PROSITE" id="PS50045">
    <property type="entry name" value="SIGMA54_INTERACT_4"/>
    <property type="match status" value="1"/>
</dbReference>
<dbReference type="EMBL" id="FNIN01000013">
    <property type="protein sequence ID" value="SDN95272.1"/>
    <property type="molecule type" value="Genomic_DNA"/>
</dbReference>
<evidence type="ECO:0000256" key="2">
    <source>
        <dbReference type="ARBA" id="ARBA00022840"/>
    </source>
</evidence>
<dbReference type="PROSITE" id="PS50110">
    <property type="entry name" value="RESPONSE_REGULATORY"/>
    <property type="match status" value="1"/>
</dbReference>
<keyword evidence="4" id="KW-0804">Transcription</keyword>
<dbReference type="InterPro" id="IPR011006">
    <property type="entry name" value="CheY-like_superfamily"/>
</dbReference>
<gene>
    <name evidence="8" type="ORF">SAMN04488516_1133</name>
</gene>
<dbReference type="Pfam" id="PF00158">
    <property type="entry name" value="Sigma54_activat"/>
    <property type="match status" value="1"/>
</dbReference>
<feature type="domain" description="Response regulatory" evidence="7">
    <location>
        <begin position="6"/>
        <end position="115"/>
    </location>
</feature>
<dbReference type="InterPro" id="IPR003593">
    <property type="entry name" value="AAA+_ATPase"/>
</dbReference>
<reference evidence="8 9" key="1">
    <citation type="submission" date="2016-10" db="EMBL/GenBank/DDBJ databases">
        <authorList>
            <person name="de Groot N.N."/>
        </authorList>
    </citation>
    <scope>NUCLEOTIDE SEQUENCE [LARGE SCALE GENOMIC DNA]</scope>
    <source>
        <strain evidence="8 9">DSM 15269</strain>
    </source>
</reference>
<keyword evidence="9" id="KW-1185">Reference proteome</keyword>
<dbReference type="InterPro" id="IPR001789">
    <property type="entry name" value="Sig_transdc_resp-reg_receiver"/>
</dbReference>
<dbReference type="InterPro" id="IPR002197">
    <property type="entry name" value="HTH_Fis"/>
</dbReference>
<dbReference type="InterPro" id="IPR027417">
    <property type="entry name" value="P-loop_NTPase"/>
</dbReference>
<dbReference type="STRING" id="206665.SAMN04488516_1133"/>
<dbReference type="SMART" id="SM00382">
    <property type="entry name" value="AAA"/>
    <property type="match status" value="1"/>
</dbReference>
<evidence type="ECO:0000313" key="9">
    <source>
        <dbReference type="Proteomes" id="UP000199602"/>
    </source>
</evidence>
<dbReference type="SUPFAM" id="SSF52540">
    <property type="entry name" value="P-loop containing nucleoside triphosphate hydrolases"/>
    <property type="match status" value="1"/>
</dbReference>
<dbReference type="InterPro" id="IPR025662">
    <property type="entry name" value="Sigma_54_int_dom_ATP-bd_1"/>
</dbReference>
<feature type="modified residue" description="4-aspartylphosphate" evidence="5">
    <location>
        <position position="55"/>
    </location>
</feature>
<dbReference type="GO" id="GO:0000160">
    <property type="term" value="P:phosphorelay signal transduction system"/>
    <property type="evidence" value="ECO:0007669"/>
    <property type="project" value="InterPro"/>
</dbReference>
<feature type="domain" description="Sigma-54 factor interaction" evidence="6">
    <location>
        <begin position="134"/>
        <end position="363"/>
    </location>
</feature>
<dbReference type="PANTHER" id="PTHR32071:SF119">
    <property type="entry name" value="SIGMA L-DEPENDENT TRANSCRIPTIONAL REGULATOR YPLP-RELATED"/>
    <property type="match status" value="1"/>
</dbReference>
<dbReference type="FunFam" id="3.40.50.300:FF:000006">
    <property type="entry name" value="DNA-binding transcriptional regulator NtrC"/>
    <property type="match status" value="1"/>
</dbReference>
<dbReference type="InterPro" id="IPR058031">
    <property type="entry name" value="AAA_lid_NorR"/>
</dbReference>
<dbReference type="PRINTS" id="PR01590">
    <property type="entry name" value="HTHFIS"/>
</dbReference>
<dbReference type="PROSITE" id="PS00676">
    <property type="entry name" value="SIGMA54_INTERACT_2"/>
    <property type="match status" value="1"/>
</dbReference>
<dbReference type="InterPro" id="IPR002078">
    <property type="entry name" value="Sigma_54_int"/>
</dbReference>
<dbReference type="GO" id="GO:0005524">
    <property type="term" value="F:ATP binding"/>
    <property type="evidence" value="ECO:0007669"/>
    <property type="project" value="UniProtKB-KW"/>
</dbReference>
<dbReference type="SUPFAM" id="SSF46689">
    <property type="entry name" value="Homeodomain-like"/>
    <property type="match status" value="1"/>
</dbReference>
<dbReference type="Pfam" id="PF00072">
    <property type="entry name" value="Response_reg"/>
    <property type="match status" value="1"/>
</dbReference>
<sequence>MINSPYVLIVDDEPDFLHTLGKRLSLRNFRPLLASSAAEAIEIAKHHPLNMAIVDYSLTDLNGVELAVKLKKLKPNLQVTLVTGYAKEASQKNETIPIIDKSNLDELWNIIGHFTPENKISPKSNPTASRIPWIIGETQKIQKLKKNLNKIAILDCPILIVGETGTGKELIARTLHSLSFRKQNKFIAIHCSTFNPEILLKEIFGEEHEDLEGTTRKRIGLLEVAEGGTLFLDEIENAPLMIQSMILKFIEKKSFIPYGGNREVKVDVRIIAATNGNLIQKVKEGQFREDLYFRLNAVSLELPPLRERKDDIPLLAYYFLNKYAQEFGKNVNKISEEVLNTFKNYDFPGNVRELEYAIERAVILAENEEITLTCLPSRFKNPSSPIKNHNLKTLDEIEKEYILKVLKFTKGSKNEAAKILGISRTSLWRKLKLYNLDQ</sequence>
<evidence type="ECO:0000259" key="7">
    <source>
        <dbReference type="PROSITE" id="PS50110"/>
    </source>
</evidence>
<dbReference type="Proteomes" id="UP000199602">
    <property type="component" value="Unassembled WGS sequence"/>
</dbReference>
<dbReference type="RefSeq" id="WP_092066148.1">
    <property type="nucleotide sequence ID" value="NZ_FNIN01000013.1"/>
</dbReference>
<dbReference type="Gene3D" id="1.10.8.60">
    <property type="match status" value="1"/>
</dbReference>
<dbReference type="AlphaFoldDB" id="A0A1H0FL44"/>
<keyword evidence="2" id="KW-0067">ATP-binding</keyword>